<dbReference type="PANTHER" id="PTHR42919:SF8">
    <property type="entry name" value="N-ALPHA-ACETYLTRANSFERASE 50"/>
    <property type="match status" value="1"/>
</dbReference>
<keyword evidence="1" id="KW-0808">Transferase</keyword>
<dbReference type="InterPro" id="IPR016181">
    <property type="entry name" value="Acyl_CoA_acyltransferase"/>
</dbReference>
<evidence type="ECO:0000259" key="3">
    <source>
        <dbReference type="PROSITE" id="PS51186"/>
    </source>
</evidence>
<dbReference type="InterPro" id="IPR051556">
    <property type="entry name" value="N-term/lysine_N-AcTrnsfr"/>
</dbReference>
<keyword evidence="5" id="KW-1185">Reference proteome</keyword>
<keyword evidence="2" id="KW-0012">Acyltransferase</keyword>
<proteinExistence type="predicted"/>
<evidence type="ECO:0000313" key="4">
    <source>
        <dbReference type="EMBL" id="MEI4828541.1"/>
    </source>
</evidence>
<gene>
    <name evidence="4" type="ORF">WAX78_03605</name>
</gene>
<accession>A0ABU8FRD0</accession>
<reference evidence="4 5" key="1">
    <citation type="submission" date="2024-01" db="EMBL/GenBank/DDBJ databases">
        <title>Seven novel Bacillus-like species.</title>
        <authorList>
            <person name="Liu G."/>
        </authorList>
    </citation>
    <scope>NUCLEOTIDE SEQUENCE [LARGE SCALE GENOMIC DNA]</scope>
    <source>
        <strain evidence="4 5">FJAT-53711</strain>
    </source>
</reference>
<dbReference type="EMBL" id="JBAWSV010000001">
    <property type="protein sequence ID" value="MEI4828541.1"/>
    <property type="molecule type" value="Genomic_DNA"/>
</dbReference>
<dbReference type="Pfam" id="PF00583">
    <property type="entry name" value="Acetyltransf_1"/>
    <property type="match status" value="1"/>
</dbReference>
<comment type="caution">
    <text evidence="4">The sequence shown here is derived from an EMBL/GenBank/DDBJ whole genome shotgun (WGS) entry which is preliminary data.</text>
</comment>
<dbReference type="SUPFAM" id="SSF55729">
    <property type="entry name" value="Acyl-CoA N-acyltransferases (Nat)"/>
    <property type="match status" value="1"/>
</dbReference>
<dbReference type="RefSeq" id="WP_336480916.1">
    <property type="nucleotide sequence ID" value="NZ_JBAWSV010000001.1"/>
</dbReference>
<protein>
    <submittedName>
        <fullName evidence="4">GNAT family N-acetyltransferase</fullName>
    </submittedName>
</protein>
<dbReference type="InterPro" id="IPR000182">
    <property type="entry name" value="GNAT_dom"/>
</dbReference>
<dbReference type="PANTHER" id="PTHR42919">
    <property type="entry name" value="N-ALPHA-ACETYLTRANSFERASE"/>
    <property type="match status" value="1"/>
</dbReference>
<name>A0ABU8FRD0_9BACI</name>
<dbReference type="CDD" id="cd04301">
    <property type="entry name" value="NAT_SF"/>
    <property type="match status" value="1"/>
</dbReference>
<evidence type="ECO:0000256" key="2">
    <source>
        <dbReference type="ARBA" id="ARBA00023315"/>
    </source>
</evidence>
<dbReference type="Gene3D" id="3.40.630.30">
    <property type="match status" value="1"/>
</dbReference>
<organism evidence="4 5">
    <name type="scientific">Bacillus yunxiaonensis</name>
    <dbReference type="NCBI Taxonomy" id="3127665"/>
    <lineage>
        <taxon>Bacteria</taxon>
        <taxon>Bacillati</taxon>
        <taxon>Bacillota</taxon>
        <taxon>Bacilli</taxon>
        <taxon>Bacillales</taxon>
        <taxon>Bacillaceae</taxon>
        <taxon>Bacillus</taxon>
    </lineage>
</organism>
<evidence type="ECO:0000256" key="1">
    <source>
        <dbReference type="ARBA" id="ARBA00022679"/>
    </source>
</evidence>
<dbReference type="Proteomes" id="UP001367922">
    <property type="component" value="Unassembled WGS sequence"/>
</dbReference>
<feature type="domain" description="N-acetyltransferase" evidence="3">
    <location>
        <begin position="10"/>
        <end position="153"/>
    </location>
</feature>
<sequence>MRISETNNYEIISKLNEPVQNLHASLYPEHFHPYRYDAVKDFFQNMIDSPSFIFLLLEESNQTVGYAWLEIKSYPGNAFKKIYTSIYIHQISVLETYRNKGYGTQLLDYIYKIAKNKNISMIELDYWLANTTAKQFYAKNGFDLYREFVYKKI</sequence>
<dbReference type="PROSITE" id="PS51186">
    <property type="entry name" value="GNAT"/>
    <property type="match status" value="1"/>
</dbReference>
<evidence type="ECO:0000313" key="5">
    <source>
        <dbReference type="Proteomes" id="UP001367922"/>
    </source>
</evidence>